<dbReference type="EMBL" id="JAEHFX010000006">
    <property type="protein sequence ID" value="MBK0403883.1"/>
    <property type="molecule type" value="Genomic_DNA"/>
</dbReference>
<evidence type="ECO:0000256" key="1">
    <source>
        <dbReference type="SAM" id="Coils"/>
    </source>
</evidence>
<keyword evidence="1" id="KW-0175">Coiled coil</keyword>
<sequence length="716" mass="79171">MGGQENFLLYGVEFKMGEAYQNVGKLTKAIAESKKEEKELNQIVKEGNELSDEQAKRLAEVQAKTRQLTEEKRREEKAIDEVTKAVIAESGSYEQLYRLQKVAENQLKTMAGQLKRNEDGTYELTAEYIRQSKVVKQAKDALLEYNKGVSNGTLNVGRYKEAVLEAAKGSGKFGDSINTMNDAFKMNPVGMLVTALTLLPKLFASSGDSAGMFTGIMEQGTAVLNVFLDRAKFIGEAVSKLLKGDFSGAAEAAKKSYKGIGDELEREVKLTGDLSKAKYQLERDEAKNIATSKKMLNQIERLKNERDNEFNSIEQRNEANEKAFALETQRQNTLEAIARRRVEIIQKEVEMRGGEAKASTEQLRELGEAEEALFDILEDSAGKQNEFITNRFQLNKEAKEQEKQVRAEREKTFKDQQEKLKEEVKGYQELLDSLAKIRKQQLDEEKALREEFDKTREKQFENSEKARKKREQDAIDEIQLAKDVAKKKQDYKEAEYLAIVTLAQASSDIVSALSAQGAEMSEFQKLIALFQIGLKQAEAIGNLTASATVVAGNIAAASGPAGIVAGPVAYAAYYGTQIASILTGFAQARQLLSADAPKADFSKAEFYGGGYTGDGGKYEPAGIVHKGEIVWSQEDVRKAGGVAAAERLRLSLPGYADGGLVARSVSAPVVQQQQMTQQIAYQVQVAFKNLPPIYTRITDINAAQKNGIQTQLRSDI</sequence>
<reference evidence="2 3" key="1">
    <citation type="submission" date="2020-12" db="EMBL/GenBank/DDBJ databases">
        <title>Bacterial novel species Adhaeribacter sp. BT258 isolated from soil.</title>
        <authorList>
            <person name="Jung H.-Y."/>
        </authorList>
    </citation>
    <scope>NUCLEOTIDE SEQUENCE [LARGE SCALE GENOMIC DNA]</scope>
    <source>
        <strain evidence="2 3">BT258</strain>
    </source>
</reference>
<dbReference type="Proteomes" id="UP000644147">
    <property type="component" value="Unassembled WGS sequence"/>
</dbReference>
<gene>
    <name evidence="2" type="ORF">I5M27_12885</name>
</gene>
<name>A0ABS1C3I7_9BACT</name>
<accession>A0ABS1C3I7</accession>
<evidence type="ECO:0000313" key="3">
    <source>
        <dbReference type="Proteomes" id="UP000644147"/>
    </source>
</evidence>
<feature type="coiled-coil region" evidence="1">
    <location>
        <begin position="292"/>
        <end position="319"/>
    </location>
</feature>
<evidence type="ECO:0000313" key="2">
    <source>
        <dbReference type="EMBL" id="MBK0403883.1"/>
    </source>
</evidence>
<feature type="coiled-coil region" evidence="1">
    <location>
        <begin position="26"/>
        <end position="85"/>
    </location>
</feature>
<proteinExistence type="predicted"/>
<comment type="caution">
    <text evidence="2">The sequence shown here is derived from an EMBL/GenBank/DDBJ whole genome shotgun (WGS) entry which is preliminary data.</text>
</comment>
<protein>
    <submittedName>
        <fullName evidence="2">Uncharacterized protein</fullName>
    </submittedName>
</protein>
<organism evidence="2 3">
    <name type="scientific">Adhaeribacter terrigena</name>
    <dbReference type="NCBI Taxonomy" id="2793070"/>
    <lineage>
        <taxon>Bacteria</taxon>
        <taxon>Pseudomonadati</taxon>
        <taxon>Bacteroidota</taxon>
        <taxon>Cytophagia</taxon>
        <taxon>Cytophagales</taxon>
        <taxon>Hymenobacteraceae</taxon>
        <taxon>Adhaeribacter</taxon>
    </lineage>
</organism>
<dbReference type="RefSeq" id="WP_200506659.1">
    <property type="nucleotide sequence ID" value="NZ_JAEHFX010000006.1"/>
</dbReference>
<keyword evidence="3" id="KW-1185">Reference proteome</keyword>
<feature type="coiled-coil region" evidence="1">
    <location>
        <begin position="391"/>
        <end position="488"/>
    </location>
</feature>